<organism evidence="10 11">
    <name type="scientific">Micromonospora saelicesensis</name>
    <dbReference type="NCBI Taxonomy" id="285676"/>
    <lineage>
        <taxon>Bacteria</taxon>
        <taxon>Bacillati</taxon>
        <taxon>Actinomycetota</taxon>
        <taxon>Actinomycetes</taxon>
        <taxon>Micromonosporales</taxon>
        <taxon>Micromonosporaceae</taxon>
        <taxon>Micromonospora</taxon>
    </lineage>
</organism>
<dbReference type="EMBL" id="FMCR01000004">
    <property type="protein sequence ID" value="SCF20169.1"/>
    <property type="molecule type" value="Genomic_DNA"/>
</dbReference>
<protein>
    <recommendedName>
        <fullName evidence="4">non-reducing end alpha-L-arabinofuranosidase</fullName>
        <ecNumber evidence="4">3.2.1.55</ecNumber>
    </recommendedName>
</protein>
<dbReference type="GO" id="GO:0046373">
    <property type="term" value="P:L-arabinose metabolic process"/>
    <property type="evidence" value="ECO:0007669"/>
    <property type="project" value="InterPro"/>
</dbReference>
<evidence type="ECO:0000256" key="7">
    <source>
        <dbReference type="ARBA" id="ARBA00023295"/>
    </source>
</evidence>
<feature type="domain" description="Alpha-L-arabinofuranosidase C-terminal" evidence="9">
    <location>
        <begin position="309"/>
        <end position="511"/>
    </location>
</feature>
<evidence type="ECO:0000313" key="10">
    <source>
        <dbReference type="EMBL" id="SCF20169.1"/>
    </source>
</evidence>
<dbReference type="SUPFAM" id="SSF51011">
    <property type="entry name" value="Glycosyl hydrolase domain"/>
    <property type="match status" value="1"/>
</dbReference>
<gene>
    <name evidence="10" type="ORF">GA0070561_4220</name>
</gene>
<evidence type="ECO:0000259" key="9">
    <source>
        <dbReference type="SMART" id="SM00813"/>
    </source>
</evidence>
<dbReference type="PANTHER" id="PTHR43576">
    <property type="entry name" value="ALPHA-L-ARABINOFURANOSIDASE C-RELATED"/>
    <property type="match status" value="1"/>
</dbReference>
<keyword evidence="6" id="KW-0119">Carbohydrate metabolism</keyword>
<dbReference type="SMART" id="SM00813">
    <property type="entry name" value="Alpha-L-AF_C"/>
    <property type="match status" value="1"/>
</dbReference>
<evidence type="ECO:0000256" key="2">
    <source>
        <dbReference type="ARBA" id="ARBA00007186"/>
    </source>
</evidence>
<evidence type="ECO:0000256" key="4">
    <source>
        <dbReference type="ARBA" id="ARBA00012670"/>
    </source>
</evidence>
<evidence type="ECO:0000256" key="8">
    <source>
        <dbReference type="SAM" id="MobiDB-lite"/>
    </source>
</evidence>
<dbReference type="InterPro" id="IPR010720">
    <property type="entry name" value="Alpha-L-AF_C"/>
</dbReference>
<comment type="catalytic activity">
    <reaction evidence="1">
        <text>Hydrolysis of terminal non-reducing alpha-L-arabinofuranoside residues in alpha-L-arabinosides.</text>
        <dbReference type="EC" id="3.2.1.55"/>
    </reaction>
</comment>
<keyword evidence="7" id="KW-0326">Glycosidase</keyword>
<name>A0A1C4YHF8_9ACTN</name>
<evidence type="ECO:0000313" key="11">
    <source>
        <dbReference type="Proteomes" id="UP000198864"/>
    </source>
</evidence>
<dbReference type="InterPro" id="IPR055235">
    <property type="entry name" value="ASD1_cat"/>
</dbReference>
<dbReference type="Pfam" id="PF22848">
    <property type="entry name" value="ASD1_dom"/>
    <property type="match status" value="1"/>
</dbReference>
<reference evidence="10 11" key="1">
    <citation type="submission" date="2016-06" db="EMBL/GenBank/DDBJ databases">
        <authorList>
            <person name="Kjaerup R.B."/>
            <person name="Dalgaard T.S."/>
            <person name="Juul-Madsen H.R."/>
        </authorList>
    </citation>
    <scope>NUCLEOTIDE SEQUENCE [LARGE SCALE GENOMIC DNA]</scope>
    <source>
        <strain evidence="10 11">DSM 44871</strain>
    </source>
</reference>
<comment type="similarity">
    <text evidence="2">Belongs to the glycosyl hydrolase 51 family.</text>
</comment>
<dbReference type="EC" id="3.2.1.55" evidence="4"/>
<dbReference type="Proteomes" id="UP000198864">
    <property type="component" value="Unassembled WGS sequence"/>
</dbReference>
<comment type="subunit">
    <text evidence="3">Homohexamer; trimer of dimers.</text>
</comment>
<evidence type="ECO:0000256" key="6">
    <source>
        <dbReference type="ARBA" id="ARBA00023277"/>
    </source>
</evidence>
<evidence type="ECO:0000256" key="1">
    <source>
        <dbReference type="ARBA" id="ARBA00001462"/>
    </source>
</evidence>
<dbReference type="InterPro" id="IPR017853">
    <property type="entry name" value="GH"/>
</dbReference>
<dbReference type="Gene3D" id="2.60.40.1180">
    <property type="entry name" value="Golgi alpha-mannosidase II"/>
    <property type="match status" value="1"/>
</dbReference>
<evidence type="ECO:0000256" key="3">
    <source>
        <dbReference type="ARBA" id="ARBA00011165"/>
    </source>
</evidence>
<dbReference type="SUPFAM" id="SSF51445">
    <property type="entry name" value="(Trans)glycosidases"/>
    <property type="match status" value="1"/>
</dbReference>
<sequence>MNSDRAHPCIGTRKGGTPLRTAQLTIDPAFSIGPADRRLFGSFVEHMGRCVYGGIYEPGHPSADSRGLRRDVLDLTRELGVSVVRYPGGNFVSGYRWEDGVGPVGNRPRRLDLAWKTIETNAFGLDEFMTWAAEAGVEPMMAVNLGTRGVQEALDLLEYANHPGGTELSDLRRKHGAEDPYGVRLWCLGNEMDGPWQVGHKTADEYGRVAAEAARAMKMIDPSISLIACGSSNRRMPTFASWEATVLEHTYEHVDYISAHTYYDPSDGDQASILASAVDMDNFITEVVATADHVAAKRRHKRKLKISFDEWNVWYESRLQADLDRRGWVEAPALIEDDFTAVDAVVVGDLLITLLRHADRVGVAAQAQLANVIAPIRTRNGGPAWRQSIFHPFALTARYARGTVLRTDPVSPRYDTKKYGDVPVLDTVAVHDEETGELTVFAVNRDSTDLPLEIDLRGLPAMSGLSFQSIVAGSDPSAMNTEAEPDRVTPRDLPTPTPDGGRCTVRLPAVSWSVLRFGPANA</sequence>
<proteinExistence type="inferred from homology"/>
<dbReference type="Gene3D" id="3.20.20.80">
    <property type="entry name" value="Glycosidases"/>
    <property type="match status" value="1"/>
</dbReference>
<dbReference type="AlphaFoldDB" id="A0A1C4YHF8"/>
<evidence type="ECO:0000256" key="5">
    <source>
        <dbReference type="ARBA" id="ARBA00022801"/>
    </source>
</evidence>
<feature type="region of interest" description="Disordered" evidence="8">
    <location>
        <begin position="475"/>
        <end position="501"/>
    </location>
</feature>
<dbReference type="GO" id="GO:0046556">
    <property type="term" value="F:alpha-L-arabinofuranosidase activity"/>
    <property type="evidence" value="ECO:0007669"/>
    <property type="project" value="UniProtKB-EC"/>
</dbReference>
<dbReference type="STRING" id="285676.GA0070561_4220"/>
<dbReference type="InterPro" id="IPR013780">
    <property type="entry name" value="Glyco_hydro_b"/>
</dbReference>
<dbReference type="GO" id="GO:0000272">
    <property type="term" value="P:polysaccharide catabolic process"/>
    <property type="evidence" value="ECO:0007669"/>
    <property type="project" value="TreeGrafter"/>
</dbReference>
<keyword evidence="5" id="KW-0378">Hydrolase</keyword>
<dbReference type="PANTHER" id="PTHR43576:SF3">
    <property type="entry name" value="ALPHA-L-ARABINOFURANOSIDASE C"/>
    <property type="match status" value="1"/>
</dbReference>
<dbReference type="Pfam" id="PF06964">
    <property type="entry name" value="Alpha-L-AF_C"/>
    <property type="match status" value="1"/>
</dbReference>
<accession>A0A1C4YHF8</accession>